<keyword evidence="8" id="KW-1185">Reference proteome</keyword>
<evidence type="ECO:0000259" key="7">
    <source>
        <dbReference type="Pfam" id="PF07686"/>
    </source>
</evidence>
<dbReference type="GeneID" id="117369137"/>
<keyword evidence="5" id="KW-0812">Transmembrane</keyword>
<dbReference type="AlphaFoldDB" id="A0A6P8SJT5"/>
<evidence type="ECO:0000256" key="4">
    <source>
        <dbReference type="ARBA" id="ARBA00038222"/>
    </source>
</evidence>
<evidence type="ECO:0000256" key="1">
    <source>
        <dbReference type="ARBA" id="ARBA00022729"/>
    </source>
</evidence>
<dbReference type="Pfam" id="PF07686">
    <property type="entry name" value="V-set"/>
    <property type="match status" value="1"/>
</dbReference>
<evidence type="ECO:0000256" key="3">
    <source>
        <dbReference type="ARBA" id="ARBA00023319"/>
    </source>
</evidence>
<organism evidence="8 10">
    <name type="scientific">Geotrypetes seraphini</name>
    <name type="common">Gaboon caecilian</name>
    <name type="synonym">Caecilia seraphini</name>
    <dbReference type="NCBI Taxonomy" id="260995"/>
    <lineage>
        <taxon>Eukaryota</taxon>
        <taxon>Metazoa</taxon>
        <taxon>Chordata</taxon>
        <taxon>Craniata</taxon>
        <taxon>Vertebrata</taxon>
        <taxon>Euteleostomi</taxon>
        <taxon>Amphibia</taxon>
        <taxon>Gymnophiona</taxon>
        <taxon>Geotrypetes</taxon>
    </lineage>
</organism>
<evidence type="ECO:0000313" key="8">
    <source>
        <dbReference type="Proteomes" id="UP000515159"/>
    </source>
</evidence>
<keyword evidence="5" id="KW-0472">Membrane</keyword>
<evidence type="ECO:0000256" key="5">
    <source>
        <dbReference type="SAM" id="Phobius"/>
    </source>
</evidence>
<accession>A0A6P8SJT5</accession>
<feature type="chain" id="PRO_5044654228" evidence="6">
    <location>
        <begin position="37"/>
        <end position="240"/>
    </location>
</feature>
<evidence type="ECO:0000256" key="6">
    <source>
        <dbReference type="SAM" id="SignalP"/>
    </source>
</evidence>
<proteinExistence type="inferred from homology"/>
<dbReference type="RefSeq" id="XP_033819074.1">
    <property type="nucleotide sequence ID" value="XM_033963183.1"/>
</dbReference>
<evidence type="ECO:0000256" key="2">
    <source>
        <dbReference type="ARBA" id="ARBA00023180"/>
    </source>
</evidence>
<dbReference type="OrthoDB" id="6353782at2759"/>
<evidence type="ECO:0000313" key="9">
    <source>
        <dbReference type="RefSeq" id="XP_033819073.1"/>
    </source>
</evidence>
<keyword evidence="3" id="KW-0393">Immunoglobulin domain</keyword>
<dbReference type="Gene3D" id="2.60.40.10">
    <property type="entry name" value="Immunoglobulins"/>
    <property type="match status" value="1"/>
</dbReference>
<keyword evidence="1 6" id="KW-0732">Signal</keyword>
<dbReference type="SUPFAM" id="SSF48726">
    <property type="entry name" value="Immunoglobulin"/>
    <property type="match status" value="1"/>
</dbReference>
<dbReference type="InterPro" id="IPR036179">
    <property type="entry name" value="Ig-like_dom_sf"/>
</dbReference>
<dbReference type="PANTHER" id="PTHR44427:SF1">
    <property type="entry name" value="CARCINOEMBRYONIC ANTIGEN-RELATED CELL ADHESION MOLECULE 1"/>
    <property type="match status" value="1"/>
</dbReference>
<dbReference type="KEGG" id="gsh:117369137"/>
<dbReference type="InterPro" id="IPR013783">
    <property type="entry name" value="Ig-like_fold"/>
</dbReference>
<dbReference type="PANTHER" id="PTHR44427">
    <property type="entry name" value="CARCINOEMBRYONIC ANTIGEN-RELATED CELL ADHESION MOLECULE 19"/>
    <property type="match status" value="1"/>
</dbReference>
<keyword evidence="2" id="KW-0325">Glycoprotein</keyword>
<reference evidence="9 10" key="1">
    <citation type="submission" date="2025-04" db="UniProtKB">
        <authorList>
            <consortium name="RefSeq"/>
        </authorList>
    </citation>
    <scope>IDENTIFICATION</scope>
</reference>
<sequence>MEFVFCSRRSHRTWVLAMKVFILTVLLNLGIRPCSANDFQIDLSPRLPKEGEKVLMSLAFGDSIQRVTWYKESQIPENIILIYDPSRNVTEPGLQFTGREKAFPSGSLEISDIQRSDIGKYIIIMTLIDRNLQSMTFLNIMGSPSQGSHFLGLPIWASILIGIVAIGVVAAVIIGVVLLCRRHRSSMGTSANNEIRKPPSHYENYQQQRPLPVATHNSSQSASAYMDLKYSTSSVYEELP</sequence>
<protein>
    <submittedName>
        <fullName evidence="9 10">Carcinoembryonic antigen-related cell adhesion molecule 4-like</fullName>
    </submittedName>
</protein>
<dbReference type="InterPro" id="IPR013106">
    <property type="entry name" value="Ig_V-set"/>
</dbReference>
<dbReference type="RefSeq" id="XP_033819073.1">
    <property type="nucleotide sequence ID" value="XM_033963182.1"/>
</dbReference>
<feature type="transmembrane region" description="Helical" evidence="5">
    <location>
        <begin position="155"/>
        <end position="180"/>
    </location>
</feature>
<feature type="domain" description="Immunoglobulin V-set" evidence="7">
    <location>
        <begin position="49"/>
        <end position="123"/>
    </location>
</feature>
<feature type="signal peptide" evidence="6">
    <location>
        <begin position="1"/>
        <end position="36"/>
    </location>
</feature>
<dbReference type="InterPro" id="IPR050831">
    <property type="entry name" value="CEA_cell_adhesion"/>
</dbReference>
<name>A0A6P8SJT5_GEOSA</name>
<gene>
    <name evidence="9 10" type="primary">LOC117369137</name>
</gene>
<evidence type="ECO:0000313" key="10">
    <source>
        <dbReference type="RefSeq" id="XP_033819074.1"/>
    </source>
</evidence>
<dbReference type="Proteomes" id="UP000515159">
    <property type="component" value="Chromosome 11"/>
</dbReference>
<keyword evidence="5" id="KW-1133">Transmembrane helix</keyword>
<comment type="similarity">
    <text evidence="4">Belongs to the immunoglobulin superfamily. CEA family.</text>
</comment>